<name>A0A136PK50_9ACTN</name>
<evidence type="ECO:0000256" key="2">
    <source>
        <dbReference type="SAM" id="Phobius"/>
    </source>
</evidence>
<proteinExistence type="predicted"/>
<feature type="compositionally biased region" description="Pro residues" evidence="1">
    <location>
        <begin position="10"/>
        <end position="21"/>
    </location>
</feature>
<dbReference type="AlphaFoldDB" id="A0A136PK50"/>
<keyword evidence="2" id="KW-0472">Membrane</keyword>
<sequence length="300" mass="30690">MNAAAQTGYVPPPGPPEPPPARPWPRWLIAATVAWAVLLAALTWISAGGDEPTVREQRTLAEAAPVVDRAVGAVLGAAGAEPVVLLGPDRLDPGCRVTPFVEGATLVRAVEIVVPGDQARPLLERIAAGLPAEYQARVRVSDRGARLSADAGEFVTVTGEFVDANGEPVTAADGPDAPGRVRVSADTGCRPLGGYQQLAAPPAGPEVDALSRALAALGRPASTPPELLMTTCPGGDRRARTVRVSTDPPADPAAARPASAGALLLDTPDGYAYRSGPVTVLVDHSNARLHLAATTPCPAP</sequence>
<protein>
    <submittedName>
        <fullName evidence="3">Uncharacterized protein</fullName>
    </submittedName>
</protein>
<dbReference type="EMBL" id="LRQV01000161">
    <property type="protein sequence ID" value="KXK58731.1"/>
    <property type="molecule type" value="Genomic_DNA"/>
</dbReference>
<reference evidence="3 4" key="1">
    <citation type="submission" date="2016-01" db="EMBL/GenBank/DDBJ databases">
        <title>Whole genome sequence and analysis of Micromonospora rosaria DSM 803, which can produce antibacterial substance rosamicin.</title>
        <authorList>
            <person name="Yang H."/>
            <person name="He X."/>
            <person name="Zhu D."/>
        </authorList>
    </citation>
    <scope>NUCLEOTIDE SEQUENCE [LARGE SCALE GENOMIC DNA]</scope>
    <source>
        <strain evidence="3 4">DSM 803</strain>
    </source>
</reference>
<feature type="transmembrane region" description="Helical" evidence="2">
    <location>
        <begin position="27"/>
        <end position="47"/>
    </location>
</feature>
<dbReference type="Proteomes" id="UP000070620">
    <property type="component" value="Unassembled WGS sequence"/>
</dbReference>
<accession>A0A136PK50</accession>
<keyword evidence="2" id="KW-1133">Transmembrane helix</keyword>
<feature type="region of interest" description="Disordered" evidence="1">
    <location>
        <begin position="1"/>
        <end position="21"/>
    </location>
</feature>
<evidence type="ECO:0000256" key="1">
    <source>
        <dbReference type="SAM" id="MobiDB-lite"/>
    </source>
</evidence>
<evidence type="ECO:0000313" key="4">
    <source>
        <dbReference type="Proteomes" id="UP000070620"/>
    </source>
</evidence>
<gene>
    <name evidence="3" type="ORF">AWW66_28085</name>
</gene>
<organism evidence="3 4">
    <name type="scientific">Micromonospora rosaria</name>
    <dbReference type="NCBI Taxonomy" id="47874"/>
    <lineage>
        <taxon>Bacteria</taxon>
        <taxon>Bacillati</taxon>
        <taxon>Actinomycetota</taxon>
        <taxon>Actinomycetes</taxon>
        <taxon>Micromonosporales</taxon>
        <taxon>Micromonosporaceae</taxon>
        <taxon>Micromonospora</taxon>
    </lineage>
</organism>
<evidence type="ECO:0000313" key="3">
    <source>
        <dbReference type="EMBL" id="KXK58731.1"/>
    </source>
</evidence>
<keyword evidence="4" id="KW-1185">Reference proteome</keyword>
<keyword evidence="2" id="KW-0812">Transmembrane</keyword>
<dbReference type="RefSeq" id="WP_067372484.1">
    <property type="nucleotide sequence ID" value="NZ_JBIUBN010000001.1"/>
</dbReference>
<comment type="caution">
    <text evidence="3">The sequence shown here is derived from an EMBL/GenBank/DDBJ whole genome shotgun (WGS) entry which is preliminary data.</text>
</comment>